<keyword evidence="1" id="KW-0812">Transmembrane</keyword>
<keyword evidence="1" id="KW-1133">Transmembrane helix</keyword>
<name>A0ABS8X047_DATST</name>
<protein>
    <recommendedName>
        <fullName evidence="4">Transmembrane protein</fullName>
    </recommendedName>
</protein>
<evidence type="ECO:0000256" key="1">
    <source>
        <dbReference type="SAM" id="Phobius"/>
    </source>
</evidence>
<reference evidence="2 3" key="1">
    <citation type="journal article" date="2021" name="BMC Genomics">
        <title>Datura genome reveals duplications of psychoactive alkaloid biosynthetic genes and high mutation rate following tissue culture.</title>
        <authorList>
            <person name="Rajewski A."/>
            <person name="Carter-House D."/>
            <person name="Stajich J."/>
            <person name="Litt A."/>
        </authorList>
    </citation>
    <scope>NUCLEOTIDE SEQUENCE [LARGE SCALE GENOMIC DNA]</scope>
    <source>
        <strain evidence="2">AR-01</strain>
    </source>
</reference>
<keyword evidence="3" id="KW-1185">Reference proteome</keyword>
<organism evidence="2 3">
    <name type="scientific">Datura stramonium</name>
    <name type="common">Jimsonweed</name>
    <name type="synonym">Common thornapple</name>
    <dbReference type="NCBI Taxonomy" id="4076"/>
    <lineage>
        <taxon>Eukaryota</taxon>
        <taxon>Viridiplantae</taxon>
        <taxon>Streptophyta</taxon>
        <taxon>Embryophyta</taxon>
        <taxon>Tracheophyta</taxon>
        <taxon>Spermatophyta</taxon>
        <taxon>Magnoliopsida</taxon>
        <taxon>eudicotyledons</taxon>
        <taxon>Gunneridae</taxon>
        <taxon>Pentapetalae</taxon>
        <taxon>asterids</taxon>
        <taxon>lamiids</taxon>
        <taxon>Solanales</taxon>
        <taxon>Solanaceae</taxon>
        <taxon>Solanoideae</taxon>
        <taxon>Datureae</taxon>
        <taxon>Datura</taxon>
    </lineage>
</organism>
<evidence type="ECO:0008006" key="4">
    <source>
        <dbReference type="Google" id="ProtNLM"/>
    </source>
</evidence>
<accession>A0ABS8X047</accession>
<keyword evidence="1" id="KW-0472">Membrane</keyword>
<evidence type="ECO:0000313" key="2">
    <source>
        <dbReference type="EMBL" id="MCE3217124.1"/>
    </source>
</evidence>
<evidence type="ECO:0000313" key="3">
    <source>
        <dbReference type="Proteomes" id="UP000823775"/>
    </source>
</evidence>
<proteinExistence type="predicted"/>
<sequence>MWNVEDIGRGLCLEHIWVTISLILILVLGWFDEPVLDVFGEEEDGKERERVRVAAGSVGRRSGWSEMLKKVVVGKEKLGGVSTAGRFSGGSRWRREGEIKGRGCRSLVRRGGRLCGGDYGGFNGVAPVCLCGKERQERRRSVVDDFVPCCG</sequence>
<gene>
    <name evidence="2" type="ORF">HAX54_010466</name>
</gene>
<dbReference type="EMBL" id="JACEIK010015795">
    <property type="protein sequence ID" value="MCE3217124.1"/>
    <property type="molecule type" value="Genomic_DNA"/>
</dbReference>
<feature type="transmembrane region" description="Helical" evidence="1">
    <location>
        <begin position="12"/>
        <end position="31"/>
    </location>
</feature>
<comment type="caution">
    <text evidence="2">The sequence shown here is derived from an EMBL/GenBank/DDBJ whole genome shotgun (WGS) entry which is preliminary data.</text>
</comment>
<dbReference type="Proteomes" id="UP000823775">
    <property type="component" value="Unassembled WGS sequence"/>
</dbReference>